<organism evidence="11 12">
    <name type="scientific">Lapidilactobacillus mulanensis</name>
    <dbReference type="NCBI Taxonomy" id="2485999"/>
    <lineage>
        <taxon>Bacteria</taxon>
        <taxon>Bacillati</taxon>
        <taxon>Bacillota</taxon>
        <taxon>Bacilli</taxon>
        <taxon>Lactobacillales</taxon>
        <taxon>Lactobacillaceae</taxon>
        <taxon>Lapidilactobacillus</taxon>
    </lineage>
</organism>
<feature type="transmembrane region" description="Helical" evidence="9">
    <location>
        <begin position="662"/>
        <end position="684"/>
    </location>
</feature>
<feature type="transmembrane region" description="Helical" evidence="9">
    <location>
        <begin position="265"/>
        <end position="284"/>
    </location>
</feature>
<evidence type="ECO:0000256" key="9">
    <source>
        <dbReference type="SAM" id="Phobius"/>
    </source>
</evidence>
<dbReference type="Pfam" id="PF02687">
    <property type="entry name" value="FtsX"/>
    <property type="match status" value="1"/>
</dbReference>
<evidence type="ECO:0000256" key="1">
    <source>
        <dbReference type="ARBA" id="ARBA00004429"/>
    </source>
</evidence>
<evidence type="ECO:0000313" key="12">
    <source>
        <dbReference type="Proteomes" id="UP001597244"/>
    </source>
</evidence>
<gene>
    <name evidence="11" type="ORF">ACFQ4L_06045</name>
</gene>
<keyword evidence="12" id="KW-1185">Reference proteome</keyword>
<accession>A0ABW4DLU9</accession>
<evidence type="ECO:0000256" key="6">
    <source>
        <dbReference type="ARBA" id="ARBA00022989"/>
    </source>
</evidence>
<dbReference type="PANTHER" id="PTHR42798:SF7">
    <property type="entry name" value="ALPHA-D-RIBOSE 1-METHYLPHOSPHONATE 5-TRIPHOSPHATE SYNTHASE SUBUNIT PHNL"/>
    <property type="match status" value="1"/>
</dbReference>
<dbReference type="GO" id="GO:0005524">
    <property type="term" value="F:ATP binding"/>
    <property type="evidence" value="ECO:0007669"/>
    <property type="project" value="UniProtKB-KW"/>
</dbReference>
<protein>
    <submittedName>
        <fullName evidence="11">ATP-binding cassette domain-containing protein</fullName>
    </submittedName>
</protein>
<evidence type="ECO:0000256" key="8">
    <source>
        <dbReference type="ARBA" id="ARBA00038388"/>
    </source>
</evidence>
<comment type="caution">
    <text evidence="11">The sequence shown here is derived from an EMBL/GenBank/DDBJ whole genome shotgun (WGS) entry which is preliminary data.</text>
</comment>
<evidence type="ECO:0000256" key="7">
    <source>
        <dbReference type="ARBA" id="ARBA00023136"/>
    </source>
</evidence>
<feature type="transmembrane region" description="Helical" evidence="9">
    <location>
        <begin position="605"/>
        <end position="625"/>
    </location>
</feature>
<feature type="domain" description="ABC transporter" evidence="10">
    <location>
        <begin position="3"/>
        <end position="238"/>
    </location>
</feature>
<dbReference type="Gene3D" id="3.40.50.300">
    <property type="entry name" value="P-loop containing nucleotide triphosphate hydrolases"/>
    <property type="match status" value="1"/>
</dbReference>
<evidence type="ECO:0000313" key="11">
    <source>
        <dbReference type="EMBL" id="MFD1465639.1"/>
    </source>
</evidence>
<sequence>MAKLILDSIDVAFEHNILNGVSYEFDSGKVYLIKGESGIGKSSLLNVLGLLRHPSSGKVFFDNVDLWGLNDTERANFRIKNFGFIFQEHNLIKQLNLEQNVEIPLLKTKLSVKDKHQLVQDNISLLNLHGKEAINSNHLSGGEDQRGAVARALVTDAKVLFADEPTNSLDHDNAILLYERLKSLAHDSDKIVIIVSHEDLPLVYADTVLNIKDKKLIEVSNSKTHPNLENRKEPNSSKKTIVFDKISVQNALNYNKINKNAKKQIPIPILIVIIILLSISSLILTTPKILARQQEKSLNGATDNSIFVTNDTIKSQSGQDLDPMQNFSKKEVFEMKNLPGIESMSRYFTFVSYGLTKDNVRSAIPNGTKIKVDDRTYSIAKTFSIQPIYKKDLTKSYLYDIGKPRKVGNNFVISKNFLAENKIPIHEIIGKTIRLKIYIPYMQYLSTSELPNNNSKTVATDGNIYTTTTISKKITGVYTNNYPYNRSENGNALFMDYATMNEILNHTISTQDVSEPIFSDFKQQSFGVSAFVIQSKSYNNMTSLSHALQSMSSSYHITSVAQNIDSLNSSVKKTQKSVMNMALVIIIGTIITLSITFFLTNKNRLIEVGILKAIGFTIFDIRRILLVNGLRYGVIMFICSEIVDSISIFFVNRVIPLDLMHIFMASFGTNIFLSFGIVLLASLLPIRNLSQTDPLEIIKKH</sequence>
<name>A0ABW4DLU9_9LACO</name>
<dbReference type="PROSITE" id="PS50893">
    <property type="entry name" value="ABC_TRANSPORTER_2"/>
    <property type="match status" value="1"/>
</dbReference>
<feature type="transmembrane region" description="Helical" evidence="9">
    <location>
        <begin position="578"/>
        <end position="599"/>
    </location>
</feature>
<comment type="subcellular location">
    <subcellularLocation>
        <location evidence="1">Cell inner membrane</location>
        <topology evidence="1">Multi-pass membrane protein</topology>
    </subcellularLocation>
</comment>
<dbReference type="InterPro" id="IPR003439">
    <property type="entry name" value="ABC_transporter-like_ATP-bd"/>
</dbReference>
<reference evidence="12" key="1">
    <citation type="journal article" date="2019" name="Int. J. Syst. Evol. Microbiol.">
        <title>The Global Catalogue of Microorganisms (GCM) 10K type strain sequencing project: providing services to taxonomists for standard genome sequencing and annotation.</title>
        <authorList>
            <consortium name="The Broad Institute Genomics Platform"/>
            <consortium name="The Broad Institute Genome Sequencing Center for Infectious Disease"/>
            <person name="Wu L."/>
            <person name="Ma J."/>
        </authorList>
    </citation>
    <scope>NUCLEOTIDE SEQUENCE [LARGE SCALE GENOMIC DNA]</scope>
    <source>
        <strain evidence="12">CCM 8951</strain>
    </source>
</reference>
<keyword evidence="3 9" id="KW-0812">Transmembrane</keyword>
<evidence type="ECO:0000256" key="3">
    <source>
        <dbReference type="ARBA" id="ARBA00022692"/>
    </source>
</evidence>
<dbReference type="EMBL" id="JBHTOF010000069">
    <property type="protein sequence ID" value="MFD1465639.1"/>
    <property type="molecule type" value="Genomic_DNA"/>
</dbReference>
<proteinExistence type="inferred from homology"/>
<dbReference type="InterPro" id="IPR003593">
    <property type="entry name" value="AAA+_ATPase"/>
</dbReference>
<keyword evidence="6 9" id="KW-1133">Transmembrane helix</keyword>
<evidence type="ECO:0000256" key="2">
    <source>
        <dbReference type="ARBA" id="ARBA00022475"/>
    </source>
</evidence>
<evidence type="ECO:0000256" key="5">
    <source>
        <dbReference type="ARBA" id="ARBA00022840"/>
    </source>
</evidence>
<feature type="transmembrane region" description="Helical" evidence="9">
    <location>
        <begin position="632"/>
        <end position="650"/>
    </location>
</feature>
<keyword evidence="5 11" id="KW-0067">ATP-binding</keyword>
<dbReference type="SMART" id="SM00382">
    <property type="entry name" value="AAA"/>
    <property type="match status" value="1"/>
</dbReference>
<keyword evidence="2" id="KW-1003">Cell membrane</keyword>
<evidence type="ECO:0000256" key="4">
    <source>
        <dbReference type="ARBA" id="ARBA00022741"/>
    </source>
</evidence>
<keyword evidence="4" id="KW-0547">Nucleotide-binding</keyword>
<evidence type="ECO:0000259" key="10">
    <source>
        <dbReference type="PROSITE" id="PS50893"/>
    </source>
</evidence>
<dbReference type="SUPFAM" id="SSF52540">
    <property type="entry name" value="P-loop containing nucleoside triphosphate hydrolases"/>
    <property type="match status" value="1"/>
</dbReference>
<comment type="similarity">
    <text evidence="8">Belongs to the ABC transporter superfamily. Macrolide exporter (TC 3.A.1.122) family.</text>
</comment>
<dbReference type="Pfam" id="PF00005">
    <property type="entry name" value="ABC_tran"/>
    <property type="match status" value="1"/>
</dbReference>
<dbReference type="InterPro" id="IPR003838">
    <property type="entry name" value="ABC3_permease_C"/>
</dbReference>
<dbReference type="InterPro" id="IPR027417">
    <property type="entry name" value="P-loop_NTPase"/>
</dbReference>
<dbReference type="RefSeq" id="WP_125578878.1">
    <property type="nucleotide sequence ID" value="NZ_JBHTOF010000069.1"/>
</dbReference>
<dbReference type="Proteomes" id="UP001597244">
    <property type="component" value="Unassembled WGS sequence"/>
</dbReference>
<dbReference type="PANTHER" id="PTHR42798">
    <property type="entry name" value="LIPOPROTEIN-RELEASING SYSTEM ATP-BINDING PROTEIN LOLD"/>
    <property type="match status" value="1"/>
</dbReference>
<keyword evidence="7 9" id="KW-0472">Membrane</keyword>